<dbReference type="GO" id="GO:0030170">
    <property type="term" value="F:pyridoxal phosphate binding"/>
    <property type="evidence" value="ECO:0007669"/>
    <property type="project" value="TreeGrafter"/>
</dbReference>
<evidence type="ECO:0000256" key="3">
    <source>
        <dbReference type="RuleBase" id="RU004508"/>
    </source>
</evidence>
<dbReference type="AlphaFoldDB" id="A0A9J7AP93"/>
<dbReference type="InterPro" id="IPR015422">
    <property type="entry name" value="PyrdxlP-dep_Trfase_small"/>
</dbReference>
<dbReference type="PANTHER" id="PTHR30244">
    <property type="entry name" value="TRANSAMINASE"/>
    <property type="match status" value="1"/>
</dbReference>
<dbReference type="CDD" id="cd00616">
    <property type="entry name" value="AHBA_syn"/>
    <property type="match status" value="1"/>
</dbReference>
<name>A0A9J7AP93_9PROT</name>
<keyword evidence="5" id="KW-1185">Reference proteome</keyword>
<evidence type="ECO:0000313" key="4">
    <source>
        <dbReference type="EMBL" id="UUX48417.1"/>
    </source>
</evidence>
<proteinExistence type="inferred from homology"/>
<dbReference type="PIRSF" id="PIRSF000390">
    <property type="entry name" value="PLP_StrS"/>
    <property type="match status" value="1"/>
</dbReference>
<dbReference type="Proteomes" id="UP001060336">
    <property type="component" value="Chromosome"/>
</dbReference>
<gene>
    <name evidence="4" type="ORF">NUH88_13440</name>
</gene>
<organism evidence="4 5">
    <name type="scientific">Nisaea acidiphila</name>
    <dbReference type="NCBI Taxonomy" id="1862145"/>
    <lineage>
        <taxon>Bacteria</taxon>
        <taxon>Pseudomonadati</taxon>
        <taxon>Pseudomonadota</taxon>
        <taxon>Alphaproteobacteria</taxon>
        <taxon>Rhodospirillales</taxon>
        <taxon>Thalassobaculaceae</taxon>
        <taxon>Nisaea</taxon>
    </lineage>
</organism>
<dbReference type="InterPro" id="IPR015424">
    <property type="entry name" value="PyrdxlP-dep_Trfase"/>
</dbReference>
<evidence type="ECO:0000256" key="1">
    <source>
        <dbReference type="PIRSR" id="PIRSR000390-1"/>
    </source>
</evidence>
<dbReference type="Gene3D" id="3.40.640.10">
    <property type="entry name" value="Type I PLP-dependent aspartate aminotransferase-like (Major domain)"/>
    <property type="match status" value="1"/>
</dbReference>
<keyword evidence="4" id="KW-0032">Aminotransferase</keyword>
<accession>A0A9J7AP93</accession>
<sequence>MSRKDMPDTSNSPAPISYVDIGAQFAQERDELMPIIEDILKSGMYVGGPWNEKLEAALAKRCGTKHVVTLNSGTDALILALAALGIGHGDEVITPPNSFVASTAVIAHVGATPVFADVLPDQNIDPAEIEKKITPKTKAIMPVHLTGRIADMGPIREIAQRHGLAIIEDAAQSIGSLYDGVPSGALGDVGCFSAHPLKNLNACGDAGFLTTDRDDVAEYARLYRNHGLVDRNTVTRFGSVSRLDAIQAAILHFRLGSMDTVIENRRRNAALYRELLDPKLAFMPPCRDIEFNTFHTFVIQVDGRDALQAHLGEQGIGTAIHYPVPIHLQPAAEYLGHKAGDFPVTERQSQRILTLPVHQNMTEADVRRVADVVNRFLASAV</sequence>
<dbReference type="GO" id="GO:0008483">
    <property type="term" value="F:transaminase activity"/>
    <property type="evidence" value="ECO:0007669"/>
    <property type="project" value="UniProtKB-KW"/>
</dbReference>
<feature type="modified residue" description="N6-(pyridoxal phosphate)lysine" evidence="2">
    <location>
        <position position="198"/>
    </location>
</feature>
<evidence type="ECO:0000256" key="2">
    <source>
        <dbReference type="PIRSR" id="PIRSR000390-2"/>
    </source>
</evidence>
<keyword evidence="4" id="KW-0808">Transferase</keyword>
<protein>
    <submittedName>
        <fullName evidence="4">DegT/DnrJ/EryC1/StrS family aminotransferase</fullName>
    </submittedName>
</protein>
<dbReference type="RefSeq" id="WP_257766924.1">
    <property type="nucleotide sequence ID" value="NZ_CP102480.1"/>
</dbReference>
<dbReference type="KEGG" id="naci:NUH88_13440"/>
<dbReference type="InterPro" id="IPR015421">
    <property type="entry name" value="PyrdxlP-dep_Trfase_major"/>
</dbReference>
<dbReference type="Pfam" id="PF01041">
    <property type="entry name" value="DegT_DnrJ_EryC1"/>
    <property type="match status" value="1"/>
</dbReference>
<reference evidence="4" key="1">
    <citation type="submission" date="2022-08" db="EMBL/GenBank/DDBJ databases">
        <title>Nisaea acidiphila sp. nov., isolated from a marine algal debris and emended description of the genus Nisaea Urios et al. 2008.</title>
        <authorList>
            <person name="Kwon K."/>
        </authorList>
    </citation>
    <scope>NUCLEOTIDE SEQUENCE</scope>
    <source>
        <strain evidence="4">MEBiC11861</strain>
    </source>
</reference>
<dbReference type="PANTHER" id="PTHR30244:SF42">
    <property type="entry name" value="UDP-2-ACETAMIDO-2-DEOXY-3-OXO-D-GLUCURONATE AMINOTRANSFERASE"/>
    <property type="match status" value="1"/>
</dbReference>
<dbReference type="SUPFAM" id="SSF53383">
    <property type="entry name" value="PLP-dependent transferases"/>
    <property type="match status" value="1"/>
</dbReference>
<feature type="active site" description="Proton acceptor" evidence="1">
    <location>
        <position position="198"/>
    </location>
</feature>
<dbReference type="InterPro" id="IPR000653">
    <property type="entry name" value="DegT/StrS_aminotransferase"/>
</dbReference>
<dbReference type="GO" id="GO:0000271">
    <property type="term" value="P:polysaccharide biosynthetic process"/>
    <property type="evidence" value="ECO:0007669"/>
    <property type="project" value="TreeGrafter"/>
</dbReference>
<keyword evidence="2 3" id="KW-0663">Pyridoxal phosphate</keyword>
<dbReference type="EMBL" id="CP102480">
    <property type="protein sequence ID" value="UUX48417.1"/>
    <property type="molecule type" value="Genomic_DNA"/>
</dbReference>
<evidence type="ECO:0000313" key="5">
    <source>
        <dbReference type="Proteomes" id="UP001060336"/>
    </source>
</evidence>
<comment type="similarity">
    <text evidence="3">Belongs to the DegT/DnrJ/EryC1 family.</text>
</comment>
<dbReference type="Gene3D" id="3.90.1150.10">
    <property type="entry name" value="Aspartate Aminotransferase, domain 1"/>
    <property type="match status" value="1"/>
</dbReference>